<dbReference type="Gene3D" id="3.90.79.10">
    <property type="entry name" value="Nucleoside Triphosphate Pyrophosphohydrolase"/>
    <property type="match status" value="1"/>
</dbReference>
<organism evidence="1">
    <name type="scientific">viral metagenome</name>
    <dbReference type="NCBI Taxonomy" id="1070528"/>
    <lineage>
        <taxon>unclassified sequences</taxon>
        <taxon>metagenomes</taxon>
        <taxon>organismal metagenomes</taxon>
    </lineage>
</organism>
<sequence length="179" mass="21051">MQRYSTQKFSRRCDYIQKTTVLPLRVPWCVKYLNYSPLGEVDETKFWWFNLTRVDGGTRFLIEVSPYTFCRVPVNPFGRTGVVGKGLFPNYGPNRMILTIVWSKTDGFLKLVYLKKGKILYTGYLDHPMNTDNAWVEASIYYYELNEYNGAQEQCPEWLDSLICKFIGPKDIIKRLRDL</sequence>
<protein>
    <submittedName>
        <fullName evidence="1">Uncharacterized protein</fullName>
    </submittedName>
</protein>
<reference evidence="1" key="1">
    <citation type="journal article" date="2020" name="Nature">
        <title>Giant virus diversity and host interactions through global metagenomics.</title>
        <authorList>
            <person name="Schulz F."/>
            <person name="Roux S."/>
            <person name="Paez-Espino D."/>
            <person name="Jungbluth S."/>
            <person name="Walsh D.A."/>
            <person name="Denef V.J."/>
            <person name="McMahon K.D."/>
            <person name="Konstantinidis K.T."/>
            <person name="Eloe-Fadrosh E.A."/>
            <person name="Kyrpides N.C."/>
            <person name="Woyke T."/>
        </authorList>
    </citation>
    <scope>NUCLEOTIDE SEQUENCE</scope>
    <source>
        <strain evidence="1">GVMAG-M-3300025626-8</strain>
    </source>
</reference>
<name>A0A6C0IXR3_9ZZZZ</name>
<proteinExistence type="predicted"/>
<dbReference type="EMBL" id="MN740287">
    <property type="protein sequence ID" value="QHT98101.1"/>
    <property type="molecule type" value="Genomic_DNA"/>
</dbReference>
<dbReference type="AlphaFoldDB" id="A0A6C0IXR3"/>
<accession>A0A6C0IXR3</accession>
<evidence type="ECO:0000313" key="1">
    <source>
        <dbReference type="EMBL" id="QHT98101.1"/>
    </source>
</evidence>